<dbReference type="InterPro" id="IPR050171">
    <property type="entry name" value="MFS_Transporters"/>
</dbReference>
<feature type="transmembrane region" description="Helical" evidence="8">
    <location>
        <begin position="53"/>
        <end position="73"/>
    </location>
</feature>
<organism evidence="10 11">
    <name type="scientific">Catenulispora acidiphila (strain DSM 44928 / JCM 14897 / NBRC 102108 / NRRL B-24433 / ID139908)</name>
    <dbReference type="NCBI Taxonomy" id="479433"/>
    <lineage>
        <taxon>Bacteria</taxon>
        <taxon>Bacillati</taxon>
        <taxon>Actinomycetota</taxon>
        <taxon>Actinomycetes</taxon>
        <taxon>Catenulisporales</taxon>
        <taxon>Catenulisporaceae</taxon>
        <taxon>Catenulispora</taxon>
    </lineage>
</organism>
<keyword evidence="3" id="KW-1003">Cell membrane</keyword>
<feature type="region of interest" description="Disordered" evidence="7">
    <location>
        <begin position="404"/>
        <end position="452"/>
    </location>
</feature>
<dbReference type="eggNOG" id="COG2814">
    <property type="taxonomic scope" value="Bacteria"/>
</dbReference>
<feature type="transmembrane region" description="Helical" evidence="8">
    <location>
        <begin position="350"/>
        <end position="372"/>
    </location>
</feature>
<dbReference type="PANTHER" id="PTHR23517">
    <property type="entry name" value="RESISTANCE PROTEIN MDTM, PUTATIVE-RELATED-RELATED"/>
    <property type="match status" value="1"/>
</dbReference>
<feature type="compositionally biased region" description="Low complexity" evidence="7">
    <location>
        <begin position="431"/>
        <end position="446"/>
    </location>
</feature>
<dbReference type="InterPro" id="IPR011701">
    <property type="entry name" value="MFS"/>
</dbReference>
<evidence type="ECO:0000313" key="11">
    <source>
        <dbReference type="Proteomes" id="UP000000851"/>
    </source>
</evidence>
<protein>
    <submittedName>
        <fullName evidence="10">Major facilitator superfamily MFS_1</fullName>
    </submittedName>
</protein>
<feature type="transmembrane region" description="Helical" evidence="8">
    <location>
        <begin position="80"/>
        <end position="98"/>
    </location>
</feature>
<dbReference type="EMBL" id="CP001700">
    <property type="protein sequence ID" value="ACU72576.1"/>
    <property type="molecule type" value="Genomic_DNA"/>
</dbReference>
<dbReference type="KEGG" id="cai:Caci_3674"/>
<feature type="transmembrane region" description="Helical" evidence="8">
    <location>
        <begin position="104"/>
        <end position="128"/>
    </location>
</feature>
<feature type="transmembrane region" description="Helical" evidence="8">
    <location>
        <begin position="258"/>
        <end position="279"/>
    </location>
</feature>
<feature type="domain" description="Major facilitator superfamily (MFS) profile" evidence="9">
    <location>
        <begin position="15"/>
        <end position="405"/>
    </location>
</feature>
<comment type="subcellular location">
    <subcellularLocation>
        <location evidence="1">Cell membrane</location>
        <topology evidence="1">Multi-pass membrane protein</topology>
    </subcellularLocation>
</comment>
<evidence type="ECO:0000256" key="8">
    <source>
        <dbReference type="SAM" id="Phobius"/>
    </source>
</evidence>
<evidence type="ECO:0000256" key="1">
    <source>
        <dbReference type="ARBA" id="ARBA00004651"/>
    </source>
</evidence>
<dbReference type="SUPFAM" id="SSF103473">
    <property type="entry name" value="MFS general substrate transporter"/>
    <property type="match status" value="1"/>
</dbReference>
<keyword evidence="6 8" id="KW-0472">Membrane</keyword>
<evidence type="ECO:0000313" key="10">
    <source>
        <dbReference type="EMBL" id="ACU72576.1"/>
    </source>
</evidence>
<sequence>MTGPWYRRLRELPLALRVLYLAMFVNRAGMFVFPLLAVYLVKGKHLGADQAGVLLSVGSTGLLVGSLLAGPLCLRWGCRWTLVGALLLNAAGYLGLAVADGGPWIYPAILFAALVGMGVFGPASNTLIADLAPPEQRAYAFTLSYMFNNLGMGVGPLLGGVAAAVSFSLMFAVNIAASLVVAGLLLLWVPVDRPASAGAAGVAGAGIGTQRPEKVGYRSLGHRHLWLLLGASFFYVVPLIGLEYSVPLAVTTSLNASTAYIGVVYTINSVVIVGFGLQVEKFIVRHSTRTLLLAAGALWSAGLVLPVVAFSLAALLLCTVIWTLGEIIVSVVVPAYIADQADERRVPGFMAVNGFVLGLARLVVPAGLGVLWSARGHAPVFGVLLAAPILGMAAFALLRLPHPSRQPEESDHDRDQVPASRGADPDHLVQRGAGPAGRVAADAAPGHQGADH</sequence>
<feature type="transmembrane region" description="Helical" evidence="8">
    <location>
        <begin position="225"/>
        <end position="246"/>
    </location>
</feature>
<accession>C7QBV7</accession>
<dbReference type="InterPro" id="IPR036259">
    <property type="entry name" value="MFS_trans_sf"/>
</dbReference>
<dbReference type="Pfam" id="PF07690">
    <property type="entry name" value="MFS_1"/>
    <property type="match status" value="1"/>
</dbReference>
<evidence type="ECO:0000259" key="9">
    <source>
        <dbReference type="PROSITE" id="PS50850"/>
    </source>
</evidence>
<feature type="transmembrane region" description="Helical" evidence="8">
    <location>
        <begin position="140"/>
        <end position="163"/>
    </location>
</feature>
<dbReference type="PROSITE" id="PS50850">
    <property type="entry name" value="MFS"/>
    <property type="match status" value="1"/>
</dbReference>
<evidence type="ECO:0000256" key="5">
    <source>
        <dbReference type="ARBA" id="ARBA00022989"/>
    </source>
</evidence>
<feature type="transmembrane region" description="Helical" evidence="8">
    <location>
        <begin position="378"/>
        <end position="398"/>
    </location>
</feature>
<dbReference type="Proteomes" id="UP000000851">
    <property type="component" value="Chromosome"/>
</dbReference>
<evidence type="ECO:0000256" key="4">
    <source>
        <dbReference type="ARBA" id="ARBA00022692"/>
    </source>
</evidence>
<dbReference type="PANTHER" id="PTHR23517:SF2">
    <property type="entry name" value="MULTIDRUG RESISTANCE PROTEIN MDTH"/>
    <property type="match status" value="1"/>
</dbReference>
<dbReference type="Gene3D" id="1.20.1250.20">
    <property type="entry name" value="MFS general substrate transporter like domains"/>
    <property type="match status" value="1"/>
</dbReference>
<dbReference type="InParanoid" id="C7QBV7"/>
<dbReference type="RefSeq" id="WP_015792305.1">
    <property type="nucleotide sequence ID" value="NC_013131.1"/>
</dbReference>
<name>C7QBV7_CATAD</name>
<keyword evidence="4 8" id="KW-0812">Transmembrane</keyword>
<dbReference type="HOGENOM" id="CLU_605053_0_0_11"/>
<feature type="transmembrane region" description="Helical" evidence="8">
    <location>
        <begin position="291"/>
        <end position="314"/>
    </location>
</feature>
<keyword evidence="5 8" id="KW-1133">Transmembrane helix</keyword>
<dbReference type="AlphaFoldDB" id="C7QBV7"/>
<dbReference type="GO" id="GO:0022857">
    <property type="term" value="F:transmembrane transporter activity"/>
    <property type="evidence" value="ECO:0007669"/>
    <property type="project" value="InterPro"/>
</dbReference>
<dbReference type="STRING" id="479433.Caci_3674"/>
<feature type="transmembrane region" description="Helical" evidence="8">
    <location>
        <begin position="169"/>
        <end position="189"/>
    </location>
</feature>
<feature type="transmembrane region" description="Helical" evidence="8">
    <location>
        <begin position="320"/>
        <end position="338"/>
    </location>
</feature>
<reference evidence="10 11" key="1">
    <citation type="journal article" date="2009" name="Stand. Genomic Sci.">
        <title>Complete genome sequence of Catenulispora acidiphila type strain (ID 139908).</title>
        <authorList>
            <person name="Copeland A."/>
            <person name="Lapidus A."/>
            <person name="Glavina Del Rio T."/>
            <person name="Nolan M."/>
            <person name="Lucas S."/>
            <person name="Chen F."/>
            <person name="Tice H."/>
            <person name="Cheng J.F."/>
            <person name="Bruce D."/>
            <person name="Goodwin L."/>
            <person name="Pitluck S."/>
            <person name="Mikhailova N."/>
            <person name="Pati A."/>
            <person name="Ivanova N."/>
            <person name="Mavromatis K."/>
            <person name="Chen A."/>
            <person name="Palaniappan K."/>
            <person name="Chain P."/>
            <person name="Land M."/>
            <person name="Hauser L."/>
            <person name="Chang Y.J."/>
            <person name="Jeffries C.D."/>
            <person name="Chertkov O."/>
            <person name="Brettin T."/>
            <person name="Detter J.C."/>
            <person name="Han C."/>
            <person name="Ali Z."/>
            <person name="Tindall B.J."/>
            <person name="Goker M."/>
            <person name="Bristow J."/>
            <person name="Eisen J.A."/>
            <person name="Markowitz V."/>
            <person name="Hugenholtz P."/>
            <person name="Kyrpides N.C."/>
            <person name="Klenk H.P."/>
        </authorList>
    </citation>
    <scope>NUCLEOTIDE SEQUENCE [LARGE SCALE GENOMIC DNA]</scope>
    <source>
        <strain evidence="11">DSM 44928 / JCM 14897 / NBRC 102108 / NRRL B-24433 / ID139908</strain>
    </source>
</reference>
<keyword evidence="2" id="KW-0813">Transport</keyword>
<evidence type="ECO:0000256" key="3">
    <source>
        <dbReference type="ARBA" id="ARBA00022475"/>
    </source>
</evidence>
<dbReference type="InterPro" id="IPR020846">
    <property type="entry name" value="MFS_dom"/>
</dbReference>
<gene>
    <name evidence="10" type="ordered locus">Caci_3674</name>
</gene>
<evidence type="ECO:0000256" key="7">
    <source>
        <dbReference type="SAM" id="MobiDB-lite"/>
    </source>
</evidence>
<feature type="compositionally biased region" description="Basic and acidic residues" evidence="7">
    <location>
        <begin position="405"/>
        <end position="416"/>
    </location>
</feature>
<feature type="transmembrane region" description="Helical" evidence="8">
    <location>
        <begin position="18"/>
        <end position="41"/>
    </location>
</feature>
<dbReference type="GO" id="GO:0005886">
    <property type="term" value="C:plasma membrane"/>
    <property type="evidence" value="ECO:0007669"/>
    <property type="project" value="UniProtKB-SubCell"/>
</dbReference>
<evidence type="ECO:0000256" key="6">
    <source>
        <dbReference type="ARBA" id="ARBA00023136"/>
    </source>
</evidence>
<evidence type="ECO:0000256" key="2">
    <source>
        <dbReference type="ARBA" id="ARBA00022448"/>
    </source>
</evidence>
<keyword evidence="11" id="KW-1185">Reference proteome</keyword>
<proteinExistence type="predicted"/>